<evidence type="ECO:0000313" key="2">
    <source>
        <dbReference type="EMBL" id="SUZ71013.1"/>
    </source>
</evidence>
<proteinExistence type="predicted"/>
<reference evidence="2" key="1">
    <citation type="submission" date="2018-05" db="EMBL/GenBank/DDBJ databases">
        <authorList>
            <person name="Lanie J.A."/>
            <person name="Ng W.-L."/>
            <person name="Kazmierczak K.M."/>
            <person name="Andrzejewski T.M."/>
            <person name="Davidsen T.M."/>
            <person name="Wayne K.J."/>
            <person name="Tettelin H."/>
            <person name="Glass J.I."/>
            <person name="Rusch D."/>
            <person name="Podicherti R."/>
            <person name="Tsui H.-C.T."/>
            <person name="Winkler M.E."/>
        </authorList>
    </citation>
    <scope>NUCLEOTIDE SEQUENCE</scope>
</reference>
<keyword evidence="1" id="KW-0472">Membrane</keyword>
<sequence length="168" mass="19657">MQTNADKSLECRQKYRQIGGVAPKVFQLLGLRYLKYRSIFKLFCLFFCISLGIFLAACSSSESTTKYNYPTVQQQRVLELCALVFTDPYYQYISPSRRVKFKRFRTTSWGFWATFADGRTYKVPIPSGLAEGENYYCNYRPDPTVCASRNDWDERCEFDQSAHPSRFQ</sequence>
<keyword evidence="1" id="KW-0812">Transmembrane</keyword>
<protein>
    <submittedName>
        <fullName evidence="2">Uncharacterized protein</fullName>
    </submittedName>
</protein>
<dbReference type="AlphaFoldDB" id="A0A381Q046"/>
<feature type="transmembrane region" description="Helical" evidence="1">
    <location>
        <begin position="39"/>
        <end position="57"/>
    </location>
</feature>
<accession>A0A381Q046</accession>
<name>A0A381Q046_9ZZZZ</name>
<gene>
    <name evidence="2" type="ORF">METZ01_LOCUS23867</name>
</gene>
<dbReference type="EMBL" id="UINC01001108">
    <property type="protein sequence ID" value="SUZ71013.1"/>
    <property type="molecule type" value="Genomic_DNA"/>
</dbReference>
<keyword evidence="1" id="KW-1133">Transmembrane helix</keyword>
<evidence type="ECO:0000256" key="1">
    <source>
        <dbReference type="SAM" id="Phobius"/>
    </source>
</evidence>
<organism evidence="2">
    <name type="scientific">marine metagenome</name>
    <dbReference type="NCBI Taxonomy" id="408172"/>
    <lineage>
        <taxon>unclassified sequences</taxon>
        <taxon>metagenomes</taxon>
        <taxon>ecological metagenomes</taxon>
    </lineage>
</organism>